<dbReference type="Proteomes" id="UP001295469">
    <property type="component" value="Chromosome A05"/>
</dbReference>
<feature type="non-terminal residue" evidence="1">
    <location>
        <position position="1"/>
    </location>
</feature>
<sequence length="35" mass="4190">FGQPSRLIYFNWQFISLESKLQMLKRFLDLANTLA</sequence>
<dbReference type="EMBL" id="HG994359">
    <property type="protein sequence ID" value="CAF2099706.1"/>
    <property type="molecule type" value="Genomic_DNA"/>
</dbReference>
<evidence type="ECO:0000313" key="1">
    <source>
        <dbReference type="EMBL" id="CAF2099706.1"/>
    </source>
</evidence>
<gene>
    <name evidence="1" type="ORF">DARMORV10_A05P28020.1</name>
</gene>
<name>A0A816TDF5_BRANA</name>
<protein>
    <submittedName>
        <fullName evidence="1">(rape) hypothetical protein</fullName>
    </submittedName>
</protein>
<organism evidence="1">
    <name type="scientific">Brassica napus</name>
    <name type="common">Rape</name>
    <dbReference type="NCBI Taxonomy" id="3708"/>
    <lineage>
        <taxon>Eukaryota</taxon>
        <taxon>Viridiplantae</taxon>
        <taxon>Streptophyta</taxon>
        <taxon>Embryophyta</taxon>
        <taxon>Tracheophyta</taxon>
        <taxon>Spermatophyta</taxon>
        <taxon>Magnoliopsida</taxon>
        <taxon>eudicotyledons</taxon>
        <taxon>Gunneridae</taxon>
        <taxon>Pentapetalae</taxon>
        <taxon>rosids</taxon>
        <taxon>malvids</taxon>
        <taxon>Brassicales</taxon>
        <taxon>Brassicaceae</taxon>
        <taxon>Brassiceae</taxon>
        <taxon>Brassica</taxon>
    </lineage>
</organism>
<accession>A0A816TDF5</accession>
<dbReference type="AlphaFoldDB" id="A0A816TDF5"/>
<proteinExistence type="predicted"/>
<reference evidence="1" key="1">
    <citation type="submission" date="2021-01" db="EMBL/GenBank/DDBJ databases">
        <authorList>
            <consortium name="Genoscope - CEA"/>
            <person name="William W."/>
        </authorList>
    </citation>
    <scope>NUCLEOTIDE SEQUENCE</scope>
</reference>